<sequence length="92" mass="10995">MVLKKIKATMTLSDIDISRIIEMAWEDRTPFEAIELTFGLNESQVIKLMRNQMKSRSFKLWRKRVSGRQTKHIKLRHPDVIRAYCPTQYKRS</sequence>
<name>A0A0F9PBA4_9ZZZZ</name>
<protein>
    <recommendedName>
        <fullName evidence="2">TIGR03643 family protein</fullName>
    </recommendedName>
</protein>
<dbReference type="NCBIfam" id="TIGR03643">
    <property type="entry name" value="TIGR03643 family protein"/>
    <property type="match status" value="1"/>
</dbReference>
<dbReference type="AlphaFoldDB" id="A0A0F9PBA4"/>
<comment type="caution">
    <text evidence="1">The sequence shown here is derived from an EMBL/GenBank/DDBJ whole genome shotgun (WGS) entry which is preliminary data.</text>
</comment>
<evidence type="ECO:0008006" key="2">
    <source>
        <dbReference type="Google" id="ProtNLM"/>
    </source>
</evidence>
<organism evidence="1">
    <name type="scientific">marine sediment metagenome</name>
    <dbReference type="NCBI Taxonomy" id="412755"/>
    <lineage>
        <taxon>unclassified sequences</taxon>
        <taxon>metagenomes</taxon>
        <taxon>ecological metagenomes</taxon>
    </lineage>
</organism>
<evidence type="ECO:0000313" key="1">
    <source>
        <dbReference type="EMBL" id="KKN29135.1"/>
    </source>
</evidence>
<proteinExistence type="predicted"/>
<reference evidence="1" key="1">
    <citation type="journal article" date="2015" name="Nature">
        <title>Complex archaea that bridge the gap between prokaryotes and eukaryotes.</title>
        <authorList>
            <person name="Spang A."/>
            <person name="Saw J.H."/>
            <person name="Jorgensen S.L."/>
            <person name="Zaremba-Niedzwiedzka K."/>
            <person name="Martijn J."/>
            <person name="Lind A.E."/>
            <person name="van Eijk R."/>
            <person name="Schleper C."/>
            <person name="Guy L."/>
            <person name="Ettema T.J."/>
        </authorList>
    </citation>
    <scope>NUCLEOTIDE SEQUENCE</scope>
</reference>
<dbReference type="Pfam" id="PF10985">
    <property type="entry name" value="DUF2805"/>
    <property type="match status" value="1"/>
</dbReference>
<gene>
    <name evidence="1" type="ORF">LCGC14_0847190</name>
</gene>
<dbReference type="InterPro" id="IPR019882">
    <property type="entry name" value="CHP03643"/>
</dbReference>
<dbReference type="EMBL" id="LAZR01002507">
    <property type="protein sequence ID" value="KKN29135.1"/>
    <property type="molecule type" value="Genomic_DNA"/>
</dbReference>
<accession>A0A0F9PBA4</accession>